<feature type="transmembrane region" description="Helical" evidence="7">
    <location>
        <begin position="91"/>
        <end position="110"/>
    </location>
</feature>
<dbReference type="PANTHER" id="PTHR23517">
    <property type="entry name" value="RESISTANCE PROTEIN MDTM, PUTATIVE-RELATED-RELATED"/>
    <property type="match status" value="1"/>
</dbReference>
<reference evidence="9 10" key="1">
    <citation type="submission" date="2018-03" db="EMBL/GenBank/DDBJ databases">
        <title>Bacteriophage NCPPB3778 and a type I-E CRISPR drive the evolution of the US Biological Select Agent, Rathayibacter toxicus.</title>
        <authorList>
            <person name="Davis E.W.II."/>
            <person name="Tabima J.F."/>
            <person name="Weisberg A.J."/>
            <person name="Dantas Lopes L."/>
            <person name="Wiseman M.S."/>
            <person name="Wiseman M.S."/>
            <person name="Pupko T."/>
            <person name="Belcher M.S."/>
            <person name="Sechler A.J."/>
            <person name="Tancos M.A."/>
            <person name="Schroeder B.K."/>
            <person name="Murray T.D."/>
            <person name="Luster D.G."/>
            <person name="Schneider W.L."/>
            <person name="Rogers E."/>
            <person name="Andreote F.D."/>
            <person name="Grunwald N.J."/>
            <person name="Putnam M.L."/>
            <person name="Chang J.H."/>
        </authorList>
    </citation>
    <scope>NUCLEOTIDE SEQUENCE [LARGE SCALE GENOMIC DNA]</scope>
    <source>
        <strain evidence="9 10">NCCPB 2253</strain>
    </source>
</reference>
<evidence type="ECO:0000256" key="4">
    <source>
        <dbReference type="ARBA" id="ARBA00022692"/>
    </source>
</evidence>
<evidence type="ECO:0000256" key="5">
    <source>
        <dbReference type="ARBA" id="ARBA00022989"/>
    </source>
</evidence>
<dbReference type="AlphaFoldDB" id="A0AAD1AEP9"/>
<evidence type="ECO:0000256" key="3">
    <source>
        <dbReference type="ARBA" id="ARBA00022475"/>
    </source>
</evidence>
<name>A0AAD1AEP9_9MICO</name>
<comment type="subcellular location">
    <subcellularLocation>
        <location evidence="1">Cell membrane</location>
        <topology evidence="1">Multi-pass membrane protein</topology>
    </subcellularLocation>
</comment>
<dbReference type="SUPFAM" id="SSF103473">
    <property type="entry name" value="MFS general substrate transporter"/>
    <property type="match status" value="1"/>
</dbReference>
<accession>A0AAD1AEP9</accession>
<feature type="transmembrane region" description="Helical" evidence="7">
    <location>
        <begin position="322"/>
        <end position="344"/>
    </location>
</feature>
<organism evidence="9 10">
    <name type="scientific">Rathayibacter iranicus</name>
    <dbReference type="NCBI Taxonomy" id="59737"/>
    <lineage>
        <taxon>Bacteria</taxon>
        <taxon>Bacillati</taxon>
        <taxon>Actinomycetota</taxon>
        <taxon>Actinomycetes</taxon>
        <taxon>Micrococcales</taxon>
        <taxon>Microbacteriaceae</taxon>
        <taxon>Rathayibacter</taxon>
    </lineage>
</organism>
<feature type="transmembrane region" description="Helical" evidence="7">
    <location>
        <begin position="227"/>
        <end position="247"/>
    </location>
</feature>
<feature type="transmembrane region" description="Helical" evidence="7">
    <location>
        <begin position="116"/>
        <end position="137"/>
    </location>
</feature>
<keyword evidence="3" id="KW-1003">Cell membrane</keyword>
<feature type="transmembrane region" description="Helical" evidence="7">
    <location>
        <begin position="24"/>
        <end position="42"/>
    </location>
</feature>
<feature type="transmembrane region" description="Helical" evidence="7">
    <location>
        <begin position="262"/>
        <end position="285"/>
    </location>
</feature>
<keyword evidence="2" id="KW-0813">Transport</keyword>
<gene>
    <name evidence="9" type="ORF">C7V51_06530</name>
</gene>
<dbReference type="KEGG" id="ria:C7V51_06530"/>
<evidence type="ECO:0000256" key="2">
    <source>
        <dbReference type="ARBA" id="ARBA00022448"/>
    </source>
</evidence>
<feature type="transmembrane region" description="Helical" evidence="7">
    <location>
        <begin position="385"/>
        <end position="405"/>
    </location>
</feature>
<proteinExistence type="predicted"/>
<keyword evidence="6 7" id="KW-0472">Membrane</keyword>
<dbReference type="EMBL" id="CP028130">
    <property type="protein sequence ID" value="AZZ55580.1"/>
    <property type="molecule type" value="Genomic_DNA"/>
</dbReference>
<evidence type="ECO:0000256" key="6">
    <source>
        <dbReference type="ARBA" id="ARBA00023136"/>
    </source>
</evidence>
<sequence>MGGILRGEEAMTTHDESIPRRRRAPYVVVATALGITLAASGAPSPAYSAFQAQWSLPAGAITLAYAAYAVGVIAALLTAGGISDRVGTRPVLVAGMLGLSLSMVGLALAPDLPALILARLIQGVATGIATGAAGAALSETHPRSDQRAAAGMNSIVSTLGIAAGALASGLILDWGGPVPFPFEMFACASLLTAVGVAVLSPRTARATGTRLLQVQRPSVPRGMRRDFAVASFCVTAAWSVGGLYLALGGTLASSLLGVHGHVVAGIVVLAVQGVGGVVQVVWMLIARTVSPRRAATCAMFALGIGTAMTAAGAVVASAPLAVAGAVLSGAGFGLSFLTGTRIVTLAAPASQLGAVLAAYFIVAYLALSVPALAVGFLAAAIGDSAAFVLFATAVIVLCSAALVLLRPQREADRSASGNAAGIPSVRP</sequence>
<dbReference type="InterPro" id="IPR036259">
    <property type="entry name" value="MFS_trans_sf"/>
</dbReference>
<evidence type="ECO:0000256" key="1">
    <source>
        <dbReference type="ARBA" id="ARBA00004651"/>
    </source>
</evidence>
<feature type="transmembrane region" description="Helical" evidence="7">
    <location>
        <begin position="178"/>
        <end position="200"/>
    </location>
</feature>
<dbReference type="InterPro" id="IPR011701">
    <property type="entry name" value="MFS"/>
</dbReference>
<dbReference type="PROSITE" id="PS50850">
    <property type="entry name" value="MFS"/>
    <property type="match status" value="1"/>
</dbReference>
<dbReference type="GO" id="GO:0005886">
    <property type="term" value="C:plasma membrane"/>
    <property type="evidence" value="ECO:0007669"/>
    <property type="project" value="UniProtKB-SubCell"/>
</dbReference>
<feature type="transmembrane region" description="Helical" evidence="7">
    <location>
        <begin position="149"/>
        <end position="172"/>
    </location>
</feature>
<evidence type="ECO:0000256" key="7">
    <source>
        <dbReference type="SAM" id="Phobius"/>
    </source>
</evidence>
<dbReference type="Pfam" id="PF07690">
    <property type="entry name" value="MFS_1"/>
    <property type="match status" value="1"/>
</dbReference>
<dbReference type="InterPro" id="IPR020846">
    <property type="entry name" value="MFS_dom"/>
</dbReference>
<dbReference type="GO" id="GO:0022857">
    <property type="term" value="F:transmembrane transporter activity"/>
    <property type="evidence" value="ECO:0007669"/>
    <property type="project" value="InterPro"/>
</dbReference>
<dbReference type="InterPro" id="IPR050171">
    <property type="entry name" value="MFS_Transporters"/>
</dbReference>
<dbReference type="PANTHER" id="PTHR23517:SF13">
    <property type="entry name" value="MAJOR FACILITATOR SUPERFAMILY MFS_1"/>
    <property type="match status" value="1"/>
</dbReference>
<dbReference type="Gene3D" id="1.20.1250.20">
    <property type="entry name" value="MFS general substrate transporter like domains"/>
    <property type="match status" value="1"/>
</dbReference>
<feature type="domain" description="Major facilitator superfamily (MFS) profile" evidence="8">
    <location>
        <begin position="1"/>
        <end position="409"/>
    </location>
</feature>
<keyword evidence="5 7" id="KW-1133">Transmembrane helix</keyword>
<feature type="transmembrane region" description="Helical" evidence="7">
    <location>
        <begin position="54"/>
        <end position="79"/>
    </location>
</feature>
<evidence type="ECO:0000313" key="10">
    <source>
        <dbReference type="Proteomes" id="UP000283946"/>
    </source>
</evidence>
<feature type="transmembrane region" description="Helical" evidence="7">
    <location>
        <begin position="356"/>
        <end position="379"/>
    </location>
</feature>
<protein>
    <submittedName>
        <fullName evidence="9">MFS transporter</fullName>
    </submittedName>
</protein>
<evidence type="ECO:0000259" key="8">
    <source>
        <dbReference type="PROSITE" id="PS50850"/>
    </source>
</evidence>
<evidence type="ECO:0000313" key="9">
    <source>
        <dbReference type="EMBL" id="AZZ55580.1"/>
    </source>
</evidence>
<feature type="transmembrane region" description="Helical" evidence="7">
    <location>
        <begin position="297"/>
        <end position="316"/>
    </location>
</feature>
<dbReference type="Proteomes" id="UP000283946">
    <property type="component" value="Chromosome"/>
</dbReference>
<keyword evidence="4 7" id="KW-0812">Transmembrane</keyword>